<dbReference type="EMBL" id="NEDP02082521">
    <property type="protein sequence ID" value="OWF34524.1"/>
    <property type="molecule type" value="Genomic_DNA"/>
</dbReference>
<dbReference type="PANTHER" id="PTHR10913">
    <property type="entry name" value="FOLLISTATIN-RELATED"/>
    <property type="match status" value="1"/>
</dbReference>
<dbReference type="GO" id="GO:0005576">
    <property type="term" value="C:extracellular region"/>
    <property type="evidence" value="ECO:0007669"/>
    <property type="project" value="TreeGrafter"/>
</dbReference>
<dbReference type="GO" id="GO:0004867">
    <property type="term" value="F:serine-type endopeptidase inhibitor activity"/>
    <property type="evidence" value="ECO:0007669"/>
    <property type="project" value="UniProtKB-KW"/>
</dbReference>
<proteinExistence type="predicted"/>
<dbReference type="Gene3D" id="3.30.60.30">
    <property type="match status" value="2"/>
</dbReference>
<keyword evidence="1" id="KW-0646">Protease inhibitor</keyword>
<comment type="caution">
    <text evidence="6">The sequence shown here is derived from an EMBL/GenBank/DDBJ whole genome shotgun (WGS) entry which is preliminary data.</text>
</comment>
<evidence type="ECO:0000256" key="3">
    <source>
        <dbReference type="ARBA" id="ARBA00023157"/>
    </source>
</evidence>
<keyword evidence="4" id="KW-0732">Signal</keyword>
<dbReference type="AlphaFoldDB" id="A0A210PDH4"/>
<dbReference type="Proteomes" id="UP000242188">
    <property type="component" value="Unassembled WGS sequence"/>
</dbReference>
<dbReference type="PANTHER" id="PTHR10913:SF45">
    <property type="entry name" value="FOLLISTATIN, ISOFORM A-RELATED"/>
    <property type="match status" value="1"/>
</dbReference>
<dbReference type="PROSITE" id="PS51465">
    <property type="entry name" value="KAZAL_2"/>
    <property type="match status" value="1"/>
</dbReference>
<reference evidence="6 7" key="1">
    <citation type="journal article" date="2017" name="Nat. Ecol. Evol.">
        <title>Scallop genome provides insights into evolution of bilaterian karyotype and development.</title>
        <authorList>
            <person name="Wang S."/>
            <person name="Zhang J."/>
            <person name="Jiao W."/>
            <person name="Li J."/>
            <person name="Xun X."/>
            <person name="Sun Y."/>
            <person name="Guo X."/>
            <person name="Huan P."/>
            <person name="Dong B."/>
            <person name="Zhang L."/>
            <person name="Hu X."/>
            <person name="Sun X."/>
            <person name="Wang J."/>
            <person name="Zhao C."/>
            <person name="Wang Y."/>
            <person name="Wang D."/>
            <person name="Huang X."/>
            <person name="Wang R."/>
            <person name="Lv J."/>
            <person name="Li Y."/>
            <person name="Zhang Z."/>
            <person name="Liu B."/>
            <person name="Lu W."/>
            <person name="Hui Y."/>
            <person name="Liang J."/>
            <person name="Zhou Z."/>
            <person name="Hou R."/>
            <person name="Li X."/>
            <person name="Liu Y."/>
            <person name="Li H."/>
            <person name="Ning X."/>
            <person name="Lin Y."/>
            <person name="Zhao L."/>
            <person name="Xing Q."/>
            <person name="Dou J."/>
            <person name="Li Y."/>
            <person name="Mao J."/>
            <person name="Guo H."/>
            <person name="Dou H."/>
            <person name="Li T."/>
            <person name="Mu C."/>
            <person name="Jiang W."/>
            <person name="Fu Q."/>
            <person name="Fu X."/>
            <person name="Miao Y."/>
            <person name="Liu J."/>
            <person name="Yu Q."/>
            <person name="Li R."/>
            <person name="Liao H."/>
            <person name="Li X."/>
            <person name="Kong Y."/>
            <person name="Jiang Z."/>
            <person name="Chourrout D."/>
            <person name="Li R."/>
            <person name="Bao Z."/>
        </authorList>
    </citation>
    <scope>NUCLEOTIDE SEQUENCE [LARGE SCALE GENOMIC DNA]</scope>
    <source>
        <strain evidence="6 7">PY_sf001</strain>
    </source>
</reference>
<dbReference type="SMART" id="SM00280">
    <property type="entry name" value="KAZAL"/>
    <property type="match status" value="2"/>
</dbReference>
<feature type="signal peptide" evidence="4">
    <location>
        <begin position="1"/>
        <end position="16"/>
    </location>
</feature>
<evidence type="ECO:0000256" key="4">
    <source>
        <dbReference type="SAM" id="SignalP"/>
    </source>
</evidence>
<protein>
    <submittedName>
        <fullName evidence="6">Agrin</fullName>
    </submittedName>
</protein>
<keyword evidence="3" id="KW-1015">Disulfide bond</keyword>
<evidence type="ECO:0000256" key="1">
    <source>
        <dbReference type="ARBA" id="ARBA00022690"/>
    </source>
</evidence>
<dbReference type="InterPro" id="IPR002350">
    <property type="entry name" value="Kazal_dom"/>
</dbReference>
<dbReference type="InterPro" id="IPR036058">
    <property type="entry name" value="Kazal_dom_sf"/>
</dbReference>
<evidence type="ECO:0000256" key="2">
    <source>
        <dbReference type="ARBA" id="ARBA00022900"/>
    </source>
</evidence>
<sequence length="129" mass="14303">MYTLAVFVTVLGAVYGQSHLCDRICNSQYSPVCGTDRHTYSNMCKLQIAECYARLKGQHMTLAHTGSCRSTSTQPHSTHCDTICDDESGDSAVCGSDGITYGNIMFLTWHKGYLSFNRDIDLVTFMEPV</sequence>
<evidence type="ECO:0000259" key="5">
    <source>
        <dbReference type="PROSITE" id="PS51465"/>
    </source>
</evidence>
<feature type="chain" id="PRO_5013030037" evidence="4">
    <location>
        <begin position="17"/>
        <end position="129"/>
    </location>
</feature>
<dbReference type="SUPFAM" id="SSF100895">
    <property type="entry name" value="Kazal-type serine protease inhibitors"/>
    <property type="match status" value="2"/>
</dbReference>
<name>A0A210PDH4_MIZYE</name>
<accession>A0A210PDH4</accession>
<dbReference type="Pfam" id="PF07648">
    <property type="entry name" value="Kazal_2"/>
    <property type="match status" value="2"/>
</dbReference>
<keyword evidence="7" id="KW-1185">Reference proteome</keyword>
<dbReference type="OrthoDB" id="6060061at2759"/>
<organism evidence="6 7">
    <name type="scientific">Mizuhopecten yessoensis</name>
    <name type="common">Japanese scallop</name>
    <name type="synonym">Patinopecten yessoensis</name>
    <dbReference type="NCBI Taxonomy" id="6573"/>
    <lineage>
        <taxon>Eukaryota</taxon>
        <taxon>Metazoa</taxon>
        <taxon>Spiralia</taxon>
        <taxon>Lophotrochozoa</taxon>
        <taxon>Mollusca</taxon>
        <taxon>Bivalvia</taxon>
        <taxon>Autobranchia</taxon>
        <taxon>Pteriomorphia</taxon>
        <taxon>Pectinida</taxon>
        <taxon>Pectinoidea</taxon>
        <taxon>Pectinidae</taxon>
        <taxon>Mizuhopecten</taxon>
    </lineage>
</organism>
<evidence type="ECO:0000313" key="6">
    <source>
        <dbReference type="EMBL" id="OWF34524.1"/>
    </source>
</evidence>
<dbReference type="CDD" id="cd00104">
    <property type="entry name" value="KAZAL_FS"/>
    <property type="match status" value="1"/>
</dbReference>
<gene>
    <name evidence="6" type="ORF">KP79_PYT03374</name>
</gene>
<feature type="domain" description="Kazal-like" evidence="5">
    <location>
        <begin position="15"/>
        <end position="70"/>
    </location>
</feature>
<keyword evidence="2" id="KW-0722">Serine protease inhibitor</keyword>
<evidence type="ECO:0000313" key="7">
    <source>
        <dbReference type="Proteomes" id="UP000242188"/>
    </source>
</evidence>
<dbReference type="InterPro" id="IPR050653">
    <property type="entry name" value="Prot_Inhib_GrowthFact_Antg"/>
</dbReference>